<accession>A0ACA9LHZ2</accession>
<dbReference type="Proteomes" id="UP000789860">
    <property type="component" value="Unassembled WGS sequence"/>
</dbReference>
<dbReference type="EMBL" id="CAJVPM010005760">
    <property type="protein sequence ID" value="CAG8527668.1"/>
    <property type="molecule type" value="Genomic_DNA"/>
</dbReference>
<evidence type="ECO:0000313" key="1">
    <source>
        <dbReference type="EMBL" id="CAG8527668.1"/>
    </source>
</evidence>
<protein>
    <submittedName>
        <fullName evidence="1">10873_t:CDS:1</fullName>
    </submittedName>
</protein>
<keyword evidence="2" id="KW-1185">Reference proteome</keyword>
<sequence>MGITLSKSRGNKGFDSNSQYIFSITGKAKKYDREQEIVALRHNILREIFKANFLSPIKNELKSGGMRVLDVGCGFGIWLFEMSSDFPNNYYVGVDLTPQLFTKNKPSNVEFVTANIYDGLPFCDGSFDFVFLRNMVYDLQENKWPVLISECARVVKPGGYFEITEAALDLISSGPLLNQVVTKFFNYLNTKNVNPAIVNRMEEFMKDTNKFKSINHDEKPFVLGSWSNHLNYAFESYTDYAFRSVLKFSVKKEDFDEMLRKLLKEANAYRTRTTMHKFVSQKIEA</sequence>
<evidence type="ECO:0000313" key="2">
    <source>
        <dbReference type="Proteomes" id="UP000789860"/>
    </source>
</evidence>
<gene>
    <name evidence="1" type="ORF">SCALOS_LOCUS4324</name>
</gene>
<proteinExistence type="predicted"/>
<comment type="caution">
    <text evidence="1">The sequence shown here is derived from an EMBL/GenBank/DDBJ whole genome shotgun (WGS) entry which is preliminary data.</text>
</comment>
<name>A0ACA9LHZ2_9GLOM</name>
<organism evidence="1 2">
    <name type="scientific">Scutellospora calospora</name>
    <dbReference type="NCBI Taxonomy" id="85575"/>
    <lineage>
        <taxon>Eukaryota</taxon>
        <taxon>Fungi</taxon>
        <taxon>Fungi incertae sedis</taxon>
        <taxon>Mucoromycota</taxon>
        <taxon>Glomeromycotina</taxon>
        <taxon>Glomeromycetes</taxon>
        <taxon>Diversisporales</taxon>
        <taxon>Gigasporaceae</taxon>
        <taxon>Scutellospora</taxon>
    </lineage>
</organism>
<reference evidence="1" key="1">
    <citation type="submission" date="2021-06" db="EMBL/GenBank/DDBJ databases">
        <authorList>
            <person name="Kallberg Y."/>
            <person name="Tangrot J."/>
            <person name="Rosling A."/>
        </authorList>
    </citation>
    <scope>NUCLEOTIDE SEQUENCE</scope>
    <source>
        <strain evidence="1">AU212A</strain>
    </source>
</reference>